<dbReference type="SUPFAM" id="SSF52777">
    <property type="entry name" value="CoA-dependent acyltransferases"/>
    <property type="match status" value="2"/>
</dbReference>
<name>R7TK95_CAPTE</name>
<reference evidence="6 8" key="2">
    <citation type="journal article" date="2013" name="Nature">
        <title>Insights into bilaterian evolution from three spiralian genomes.</title>
        <authorList>
            <person name="Simakov O."/>
            <person name="Marletaz F."/>
            <person name="Cho S.J."/>
            <person name="Edsinger-Gonzales E."/>
            <person name="Havlak P."/>
            <person name="Hellsten U."/>
            <person name="Kuo D.H."/>
            <person name="Larsson T."/>
            <person name="Lv J."/>
            <person name="Arendt D."/>
            <person name="Savage R."/>
            <person name="Osoegawa K."/>
            <person name="de Jong P."/>
            <person name="Grimwood J."/>
            <person name="Chapman J.A."/>
            <person name="Shapiro H."/>
            <person name="Aerts A."/>
            <person name="Otillar R.P."/>
            <person name="Terry A.Y."/>
            <person name="Boore J.L."/>
            <person name="Grigoriev I.V."/>
            <person name="Lindberg D.R."/>
            <person name="Seaver E.C."/>
            <person name="Weisblat D.A."/>
            <person name="Putnam N.H."/>
            <person name="Rokhsar D.S."/>
        </authorList>
    </citation>
    <scope>NUCLEOTIDE SEQUENCE</scope>
    <source>
        <strain evidence="6 8">I ESC-2004</strain>
    </source>
</reference>
<dbReference type="GO" id="GO:0004095">
    <property type="term" value="F:carnitine O-palmitoyltransferase activity"/>
    <property type="evidence" value="ECO:0007669"/>
    <property type="project" value="TreeGrafter"/>
</dbReference>
<dbReference type="Proteomes" id="UP000014760">
    <property type="component" value="Unassembled WGS sequence"/>
</dbReference>
<comment type="similarity">
    <text evidence="1">Belongs to the carnitine/choline acetyltransferase family.</text>
</comment>
<protein>
    <recommendedName>
        <fullName evidence="5">Choline/carnitine acyltransferase domain-containing protein</fullName>
    </recommendedName>
</protein>
<evidence type="ECO:0000256" key="3">
    <source>
        <dbReference type="ARBA" id="ARBA00023315"/>
    </source>
</evidence>
<dbReference type="GO" id="GO:0005739">
    <property type="term" value="C:mitochondrion"/>
    <property type="evidence" value="ECO:0007669"/>
    <property type="project" value="TreeGrafter"/>
</dbReference>
<keyword evidence="3" id="KW-0012">Acyltransferase</keyword>
<evidence type="ECO:0000259" key="5">
    <source>
        <dbReference type="Pfam" id="PF00755"/>
    </source>
</evidence>
<dbReference type="InterPro" id="IPR000542">
    <property type="entry name" value="Carn_acyl_trans"/>
</dbReference>
<evidence type="ECO:0000313" key="6">
    <source>
        <dbReference type="EMBL" id="ELT93902.1"/>
    </source>
</evidence>
<evidence type="ECO:0000256" key="4">
    <source>
        <dbReference type="PIRSR" id="PIRSR600542-1"/>
    </source>
</evidence>
<dbReference type="GO" id="GO:0009437">
    <property type="term" value="P:carnitine metabolic process"/>
    <property type="evidence" value="ECO:0007669"/>
    <property type="project" value="TreeGrafter"/>
</dbReference>
<organism evidence="6">
    <name type="scientific">Capitella teleta</name>
    <name type="common">Polychaete worm</name>
    <dbReference type="NCBI Taxonomy" id="283909"/>
    <lineage>
        <taxon>Eukaryota</taxon>
        <taxon>Metazoa</taxon>
        <taxon>Spiralia</taxon>
        <taxon>Lophotrochozoa</taxon>
        <taxon>Annelida</taxon>
        <taxon>Polychaeta</taxon>
        <taxon>Sedentaria</taxon>
        <taxon>Scolecida</taxon>
        <taxon>Capitellidae</taxon>
        <taxon>Capitella</taxon>
    </lineage>
</organism>
<dbReference type="InterPro" id="IPR042231">
    <property type="entry name" value="Cho/carn_acyl_trans_2"/>
</dbReference>
<evidence type="ECO:0000256" key="2">
    <source>
        <dbReference type="ARBA" id="ARBA00022679"/>
    </source>
</evidence>
<keyword evidence="2" id="KW-0808">Transferase</keyword>
<dbReference type="InterPro" id="IPR023213">
    <property type="entry name" value="CAT-like_dom_sf"/>
</dbReference>
<feature type="domain" description="Choline/carnitine acyltransferase" evidence="5">
    <location>
        <begin position="137"/>
        <end position="707"/>
    </location>
</feature>
<dbReference type="STRING" id="283909.R7TK95"/>
<dbReference type="OMA" id="NDLHMHS"/>
<dbReference type="Pfam" id="PF00755">
    <property type="entry name" value="Carn_acyltransf"/>
    <property type="match status" value="1"/>
</dbReference>
<dbReference type="PANTHER" id="PTHR22589:SF113">
    <property type="entry name" value="CARNITINE O-PALMITOYLTRANSFERASE 1, LIVER ISOFORM-LIKE"/>
    <property type="match status" value="1"/>
</dbReference>
<dbReference type="EMBL" id="KB309575">
    <property type="protein sequence ID" value="ELT93902.1"/>
    <property type="molecule type" value="Genomic_DNA"/>
</dbReference>
<keyword evidence="8" id="KW-1185">Reference proteome</keyword>
<reference evidence="8" key="1">
    <citation type="submission" date="2012-12" db="EMBL/GenBank/DDBJ databases">
        <authorList>
            <person name="Hellsten U."/>
            <person name="Grimwood J."/>
            <person name="Chapman J.A."/>
            <person name="Shapiro H."/>
            <person name="Aerts A."/>
            <person name="Otillar R.P."/>
            <person name="Terry A.Y."/>
            <person name="Boore J.L."/>
            <person name="Simakov O."/>
            <person name="Marletaz F."/>
            <person name="Cho S.-J."/>
            <person name="Edsinger-Gonzales E."/>
            <person name="Havlak P."/>
            <person name="Kuo D.-H."/>
            <person name="Larsson T."/>
            <person name="Lv J."/>
            <person name="Arendt D."/>
            <person name="Savage R."/>
            <person name="Osoegawa K."/>
            <person name="de Jong P."/>
            <person name="Lindberg D.R."/>
            <person name="Seaver E.C."/>
            <person name="Weisblat D.A."/>
            <person name="Putnam N.H."/>
            <person name="Grigoriev I.V."/>
            <person name="Rokhsar D.S."/>
        </authorList>
    </citation>
    <scope>NUCLEOTIDE SEQUENCE</scope>
    <source>
        <strain evidence="8">I ESC-2004</strain>
    </source>
</reference>
<dbReference type="HOGENOM" id="CLU_013513_2_1_1"/>
<evidence type="ECO:0000313" key="8">
    <source>
        <dbReference type="Proteomes" id="UP000014760"/>
    </source>
</evidence>
<dbReference type="EMBL" id="AMQN01012520">
    <property type="status" value="NOT_ANNOTATED_CDS"/>
    <property type="molecule type" value="Genomic_DNA"/>
</dbReference>
<dbReference type="Gene3D" id="3.30.559.70">
    <property type="entry name" value="Choline/Carnitine o-acyltransferase, domain 2"/>
    <property type="match status" value="1"/>
</dbReference>
<dbReference type="AlphaFoldDB" id="R7TK95"/>
<gene>
    <name evidence="6" type="ORF">CAPTEDRAFT_215687</name>
</gene>
<dbReference type="Gene3D" id="3.30.559.10">
    <property type="entry name" value="Chloramphenicol acetyltransferase-like domain"/>
    <property type="match status" value="1"/>
</dbReference>
<dbReference type="OrthoDB" id="240216at2759"/>
<accession>R7TK95</accession>
<proteinExistence type="inferred from homology"/>
<dbReference type="EnsemblMetazoa" id="CapteT215687">
    <property type="protein sequence ID" value="CapteP215687"/>
    <property type="gene ID" value="CapteG215687"/>
</dbReference>
<feature type="active site" description="Proton acceptor" evidence="4">
    <location>
        <position position="429"/>
    </location>
</feature>
<dbReference type="InterPro" id="IPR039551">
    <property type="entry name" value="Cho/carn_acyl_trans"/>
</dbReference>
<dbReference type="PANTHER" id="PTHR22589">
    <property type="entry name" value="CARNITINE O-ACYLTRANSFERASE"/>
    <property type="match status" value="1"/>
</dbReference>
<reference evidence="7" key="3">
    <citation type="submission" date="2015-06" db="UniProtKB">
        <authorList>
            <consortium name="EnsemblMetazoa"/>
        </authorList>
    </citation>
    <scope>IDENTIFICATION</scope>
</reference>
<dbReference type="GO" id="GO:0006631">
    <property type="term" value="P:fatty acid metabolic process"/>
    <property type="evidence" value="ECO:0007669"/>
    <property type="project" value="TreeGrafter"/>
</dbReference>
<evidence type="ECO:0000256" key="1">
    <source>
        <dbReference type="ARBA" id="ARBA00005232"/>
    </source>
</evidence>
<evidence type="ECO:0000313" key="7">
    <source>
        <dbReference type="EnsemblMetazoa" id="CapteP215687"/>
    </source>
</evidence>
<sequence>MPARMRHPFGEALQKPLYYRALTPGVIGGLSAAALGALPRVPSLPADIRLPAKLENIVVKIPTRAYMMLLGFILGLSLSKGVGWFRLRVLRSLLSYQGWVTDARSTKTKAWAMLLKIFKGPKPFNTYEFQRLLPKQPLPTLEATLDKWLKVSSQLETQDEFMLTQQAIDSFRKNEGPQLQAHLEKKEKEEVSWLYEYWLNAAYLLNRDPLAINSNYYNSLPLTKSTTTNQLARAATVIQNIVKFAERLDNETIQPVELMDMVPLCMNGYRFIFNCSRVPGEYVDSLVRYAGKKHIIVIRDGKYYSMDMYTVDPKTNKKSMLNIKEIKQQLVDIVEMAKQDKTRCGVAALTTLDRTQWAKHREILAQKNAATLHLVESAMFHVVIDDVEFEGITEDSKRLLTGDGTDRWFDKCFTASISKNAKGGHCVEHSAIDAMVFVTMSEYQTVNEKYDVDGDILCPPNTIIRDVKPPQCLEWNLDGLEDTVNSALSDYKSKIDNLDLYILRCPYGKGYMKKQRLSPDGYIQMAIQLAYYNQTKKVVKTYEPSTHRLFALGRTETVHPTSPFSSSWVKSMHDEDLSNHTRRSLLKKAVDSQTKFRLEATVGQGCDRHLLGLYLASRELGMDTPAIFADKPWRAPFTLSSSQTPNNIAYYDSDVDLEGTTGGFAPSCPGGYGLSYVTHGDDILLIAITSWKEDEETDSEEFGREITRAMEQMKNSFA</sequence>